<dbReference type="Proteomes" id="UP000184020">
    <property type="component" value="Unassembled WGS sequence"/>
</dbReference>
<feature type="domain" description="AB hydrolase-1" evidence="2">
    <location>
        <begin position="184"/>
        <end position="403"/>
    </location>
</feature>
<proteinExistence type="predicted"/>
<dbReference type="OrthoDB" id="9809549at2"/>
<reference evidence="4" key="1">
    <citation type="submission" date="2016-11" db="EMBL/GenBank/DDBJ databases">
        <authorList>
            <person name="Varghese N."/>
            <person name="Submissions S."/>
        </authorList>
    </citation>
    <scope>NUCLEOTIDE SEQUENCE [LARGE SCALE GENOMIC DNA]</scope>
    <source>
        <strain evidence="4">DSM 17659</strain>
    </source>
</reference>
<dbReference type="AlphaFoldDB" id="A0A1M5KYS4"/>
<dbReference type="InterPro" id="IPR000073">
    <property type="entry name" value="AB_hydrolase_1"/>
</dbReference>
<accession>A0A1M5KYS4</accession>
<evidence type="ECO:0000313" key="4">
    <source>
        <dbReference type="Proteomes" id="UP000184020"/>
    </source>
</evidence>
<keyword evidence="1" id="KW-0732">Signal</keyword>
<dbReference type="GO" id="GO:0052689">
    <property type="term" value="F:carboxylic ester hydrolase activity"/>
    <property type="evidence" value="ECO:0007669"/>
    <property type="project" value="TreeGrafter"/>
</dbReference>
<keyword evidence="4" id="KW-1185">Reference proteome</keyword>
<dbReference type="EMBL" id="FQWF01000007">
    <property type="protein sequence ID" value="SHG57974.1"/>
    <property type="molecule type" value="Genomic_DNA"/>
</dbReference>
<dbReference type="InterPro" id="IPR029058">
    <property type="entry name" value="AB_hydrolase_fold"/>
</dbReference>
<organism evidence="3 4">
    <name type="scientific">Flavobacterium micromati</name>
    <dbReference type="NCBI Taxonomy" id="229205"/>
    <lineage>
        <taxon>Bacteria</taxon>
        <taxon>Pseudomonadati</taxon>
        <taxon>Bacteroidota</taxon>
        <taxon>Flavobacteriia</taxon>
        <taxon>Flavobacteriales</taxon>
        <taxon>Flavobacteriaceae</taxon>
        <taxon>Flavobacterium</taxon>
    </lineage>
</organism>
<dbReference type="SUPFAM" id="SSF53474">
    <property type="entry name" value="alpha/beta-Hydrolases"/>
    <property type="match status" value="1"/>
</dbReference>
<feature type="signal peptide" evidence="1">
    <location>
        <begin position="1"/>
        <end position="18"/>
    </location>
</feature>
<gene>
    <name evidence="3" type="ORF">SAMN05444372_107144</name>
</gene>
<dbReference type="InterPro" id="IPR053145">
    <property type="entry name" value="AB_hydrolase_Est10"/>
</dbReference>
<name>A0A1M5KYS4_9FLAO</name>
<evidence type="ECO:0000259" key="2">
    <source>
        <dbReference type="Pfam" id="PF00561"/>
    </source>
</evidence>
<evidence type="ECO:0000313" key="3">
    <source>
        <dbReference type="EMBL" id="SHG57974.1"/>
    </source>
</evidence>
<dbReference type="Pfam" id="PF00561">
    <property type="entry name" value="Abhydrolase_1"/>
    <property type="match status" value="1"/>
</dbReference>
<dbReference type="PANTHER" id="PTHR43265:SF1">
    <property type="entry name" value="ESTERASE ESTD"/>
    <property type="match status" value="1"/>
</dbReference>
<dbReference type="RefSeq" id="WP_073019442.1">
    <property type="nucleotide sequence ID" value="NZ_FQWF01000007.1"/>
</dbReference>
<dbReference type="PANTHER" id="PTHR43265">
    <property type="entry name" value="ESTERASE ESTD"/>
    <property type="match status" value="1"/>
</dbReference>
<sequence>MKTKILILSLLSMQFLFAQEITGSWSGELNVQGMQLPLIIHIKKDGNNLVSSIDSPKQGATNIPVKSTSFIDNQLVINVPSLGLNYSGKYVNENIEGVFKQGDMEIPLSLIRQNKEVVVKPINRPQSPKAPFKYNIEEVSFVNPTDKNTLAGTLSIPKNFNENSPILIMITGSGRQNRDEEIFNHKPFAVIADDFANKGIATLRLDDRGIGGSSKGANTDTSDNYANDISSAVAFLTDKGYGNIGLIGHSEGGMIAPMVANKNKNVRFMVLMAGPGTPLDELLVQQNYLGGKLTGMPEKNLLDNKKSNQKTYVFIKNYTGATFEKDLRSFIETTGEKMNNDQISQLSGPWFRYFINFNPDFYLSKVKIPVLAINGSLDFQVPAKDNLAAINKSLTKAKNKNFETYEFEGLNHLFQECKTGAFAEYGEIEQTISPRVLDKMSTWILKK</sequence>
<dbReference type="STRING" id="229205.SAMN05444372_107144"/>
<feature type="chain" id="PRO_5012025140" description="AB hydrolase-1 domain-containing protein" evidence="1">
    <location>
        <begin position="19"/>
        <end position="447"/>
    </location>
</feature>
<evidence type="ECO:0000256" key="1">
    <source>
        <dbReference type="SAM" id="SignalP"/>
    </source>
</evidence>
<dbReference type="Gene3D" id="3.40.50.1820">
    <property type="entry name" value="alpha/beta hydrolase"/>
    <property type="match status" value="1"/>
</dbReference>
<protein>
    <recommendedName>
        <fullName evidence="2">AB hydrolase-1 domain-containing protein</fullName>
    </recommendedName>
</protein>